<evidence type="ECO:0000259" key="4">
    <source>
        <dbReference type="Pfam" id="PF00370"/>
    </source>
</evidence>
<dbReference type="PANTHER" id="PTHR43095">
    <property type="entry name" value="SUGAR KINASE"/>
    <property type="match status" value="1"/>
</dbReference>
<evidence type="ECO:0000313" key="7">
    <source>
        <dbReference type="Proteomes" id="UP001165287"/>
    </source>
</evidence>
<dbReference type="InterPro" id="IPR000577">
    <property type="entry name" value="Carb_kinase_FGGY"/>
</dbReference>
<comment type="similarity">
    <text evidence="1">Belongs to the FGGY kinase family.</text>
</comment>
<protein>
    <submittedName>
        <fullName evidence="6">Sugar kinase</fullName>
    </submittedName>
</protein>
<evidence type="ECO:0000256" key="2">
    <source>
        <dbReference type="ARBA" id="ARBA00022679"/>
    </source>
</evidence>
<accession>A0ABS7UND2</accession>
<dbReference type="InterPro" id="IPR018485">
    <property type="entry name" value="FGGY_C"/>
</dbReference>
<dbReference type="Pfam" id="PF02782">
    <property type="entry name" value="FGGY_C"/>
    <property type="match status" value="1"/>
</dbReference>
<feature type="domain" description="Carbohydrate kinase FGGY C-terminal" evidence="5">
    <location>
        <begin position="355"/>
        <end position="438"/>
    </location>
</feature>
<comment type="caution">
    <text evidence="6">The sequence shown here is derived from an EMBL/GenBank/DDBJ whole genome shotgun (WGS) entry which is preliminary data.</text>
</comment>
<dbReference type="InterPro" id="IPR018484">
    <property type="entry name" value="FGGY_N"/>
</dbReference>
<dbReference type="Pfam" id="PF00370">
    <property type="entry name" value="FGGY_N"/>
    <property type="match status" value="1"/>
</dbReference>
<keyword evidence="7" id="KW-1185">Reference proteome</keyword>
<dbReference type="Proteomes" id="UP001165287">
    <property type="component" value="Unassembled WGS sequence"/>
</dbReference>
<dbReference type="Gene3D" id="3.30.420.40">
    <property type="match status" value="2"/>
</dbReference>
<sequence length="485" mass="54488">MAIKDGYLVFDIGTGNARVAIITTSGEILALEREDIHYEIEPLYPDSRYFSPDLLWEQLVQLAKKALASVPHVAIKAITSTSQRQGIVLLDVENHSFLGLPNIDNRGREWERMLPDSELIFQTTGRSPSTLFSALKLVALKKKQPHLWDKLATFTSLSDWVTYKLSDVLVYEPSQATETLLYDVQKNDWSEVVCEQFGLALDSLPELKWSGTILGQITPAMARELGLTNDVLIIVGGGDTQLAIESTFAENNDVVIVSGTTTPICKIIDHCQVDHEKRAWTNSHTHKNRWLLETNPGITGLNYQKLKNIFYKNESYQQMEDELSKLEGFDCVSALGMYLSDEKNATKKGGFIFNVPLDQHLSRAHFVASALWEIACSIKWNFDRLCEVTSIELPYVWACGGGFQSKTLTKFIANLLQKEVRIRQGFNQASVVGAAAICNQSLGLTDALSGDIKVITPDNRKDNVKYDEWLRGQHFFLEMNENTCN</sequence>
<name>A0ABS7UND2_9BACI</name>
<evidence type="ECO:0000259" key="5">
    <source>
        <dbReference type="Pfam" id="PF02782"/>
    </source>
</evidence>
<dbReference type="InterPro" id="IPR043129">
    <property type="entry name" value="ATPase_NBD"/>
</dbReference>
<evidence type="ECO:0000313" key="6">
    <source>
        <dbReference type="EMBL" id="MBZ5749455.1"/>
    </source>
</evidence>
<evidence type="ECO:0000256" key="3">
    <source>
        <dbReference type="ARBA" id="ARBA00022777"/>
    </source>
</evidence>
<dbReference type="CDD" id="cd07798">
    <property type="entry name" value="ASKHA_NBD_FGGY_YoaC-like"/>
    <property type="match status" value="1"/>
</dbReference>
<dbReference type="RefSeq" id="WP_224137208.1">
    <property type="nucleotide sequence ID" value="NZ_JAIQUM010000006.1"/>
</dbReference>
<gene>
    <name evidence="6" type="ORF">K9V48_04155</name>
</gene>
<keyword evidence="3 6" id="KW-0418">Kinase</keyword>
<proteinExistence type="inferred from homology"/>
<dbReference type="GO" id="GO:0016301">
    <property type="term" value="F:kinase activity"/>
    <property type="evidence" value="ECO:0007669"/>
    <property type="project" value="UniProtKB-KW"/>
</dbReference>
<dbReference type="PIRSF" id="PIRSF000538">
    <property type="entry name" value="GlpK"/>
    <property type="match status" value="1"/>
</dbReference>
<organism evidence="6 7">
    <name type="scientific">Metabacillus rhizolycopersici</name>
    <dbReference type="NCBI Taxonomy" id="2875709"/>
    <lineage>
        <taxon>Bacteria</taxon>
        <taxon>Bacillati</taxon>
        <taxon>Bacillota</taxon>
        <taxon>Bacilli</taxon>
        <taxon>Bacillales</taxon>
        <taxon>Bacillaceae</taxon>
        <taxon>Metabacillus</taxon>
    </lineage>
</organism>
<dbReference type="SUPFAM" id="SSF53067">
    <property type="entry name" value="Actin-like ATPase domain"/>
    <property type="match status" value="2"/>
</dbReference>
<dbReference type="PANTHER" id="PTHR43095:SF2">
    <property type="entry name" value="GLUCONOKINASE"/>
    <property type="match status" value="1"/>
</dbReference>
<evidence type="ECO:0000256" key="1">
    <source>
        <dbReference type="ARBA" id="ARBA00009156"/>
    </source>
</evidence>
<dbReference type="InterPro" id="IPR050406">
    <property type="entry name" value="FGGY_Carb_Kinase"/>
</dbReference>
<dbReference type="EMBL" id="JAIQUM010000006">
    <property type="protein sequence ID" value="MBZ5749455.1"/>
    <property type="molecule type" value="Genomic_DNA"/>
</dbReference>
<feature type="domain" description="Carbohydrate kinase FGGY N-terminal" evidence="4">
    <location>
        <begin position="7"/>
        <end position="243"/>
    </location>
</feature>
<keyword evidence="2" id="KW-0808">Transferase</keyword>
<reference evidence="6" key="1">
    <citation type="submission" date="2024-05" db="EMBL/GenBank/DDBJ databases">
        <title>Metabacillus sp. nov., isolated from the rhizosphere soil of tomato plants.</title>
        <authorList>
            <person name="Ma R."/>
        </authorList>
    </citation>
    <scope>NUCLEOTIDE SEQUENCE</scope>
    <source>
        <strain evidence="6">DBTR6</strain>
    </source>
</reference>